<dbReference type="PANTHER" id="PTHR34950">
    <property type="entry name" value="OS04G0457400 PROTEIN"/>
    <property type="match status" value="1"/>
</dbReference>
<accession>A0AAD5F721</accession>
<gene>
    <name evidence="1" type="ORF">L3X38_008368</name>
</gene>
<keyword evidence="2" id="KW-1185">Reference proteome</keyword>
<reference evidence="1 2" key="1">
    <citation type="journal article" date="2022" name="G3 (Bethesda)">
        <title>Whole-genome sequence and methylome profiling of the almond [Prunus dulcis (Mill.) D.A. Webb] cultivar 'Nonpareil'.</title>
        <authorList>
            <person name="D'Amico-Willman K.M."/>
            <person name="Ouma W.Z."/>
            <person name="Meulia T."/>
            <person name="Sideli G.M."/>
            <person name="Gradziel T.M."/>
            <person name="Fresnedo-Ramirez J."/>
        </authorList>
    </citation>
    <scope>NUCLEOTIDE SEQUENCE [LARGE SCALE GENOMIC DNA]</scope>
    <source>
        <strain evidence="1">Clone GOH B32 T37-40</strain>
    </source>
</reference>
<evidence type="ECO:0000313" key="1">
    <source>
        <dbReference type="EMBL" id="KAI5355473.1"/>
    </source>
</evidence>
<dbReference type="AlphaFoldDB" id="A0AAD5F721"/>
<evidence type="ECO:0000313" key="2">
    <source>
        <dbReference type="Proteomes" id="UP001054821"/>
    </source>
</evidence>
<dbReference type="EMBL" id="JAJFAZ020000001">
    <property type="protein sequence ID" value="KAI5355473.1"/>
    <property type="molecule type" value="Genomic_DNA"/>
</dbReference>
<proteinExistence type="predicted"/>
<dbReference type="Proteomes" id="UP001054821">
    <property type="component" value="Chromosome 1"/>
</dbReference>
<protein>
    <submittedName>
        <fullName evidence="1">Uncharacterized protein</fullName>
    </submittedName>
</protein>
<dbReference type="PANTHER" id="PTHR34950:SF8">
    <property type="entry name" value="TPX2 C-TERMINAL DOMAIN-CONTAINING PROTEIN"/>
    <property type="match status" value="1"/>
</dbReference>
<sequence>MCMIYFMAQVDGMPYCYQNIIKCNIRTGKWSNIVKNCAAHRYYYKAMSTAGYSLAEAHVLRCLHKKKMKMEEEAERGKLGTAKGETVRPSTSCFFWMYLKKKVHPRNAQSQGTCSAQTSEVRTLDHKV</sequence>
<organism evidence="1 2">
    <name type="scientific">Prunus dulcis</name>
    <name type="common">Almond</name>
    <name type="synonym">Amygdalus dulcis</name>
    <dbReference type="NCBI Taxonomy" id="3755"/>
    <lineage>
        <taxon>Eukaryota</taxon>
        <taxon>Viridiplantae</taxon>
        <taxon>Streptophyta</taxon>
        <taxon>Embryophyta</taxon>
        <taxon>Tracheophyta</taxon>
        <taxon>Spermatophyta</taxon>
        <taxon>Magnoliopsida</taxon>
        <taxon>eudicotyledons</taxon>
        <taxon>Gunneridae</taxon>
        <taxon>Pentapetalae</taxon>
        <taxon>rosids</taxon>
        <taxon>fabids</taxon>
        <taxon>Rosales</taxon>
        <taxon>Rosaceae</taxon>
        <taxon>Amygdaloideae</taxon>
        <taxon>Amygdaleae</taxon>
        <taxon>Prunus</taxon>
    </lineage>
</organism>
<comment type="caution">
    <text evidence="1">The sequence shown here is derived from an EMBL/GenBank/DDBJ whole genome shotgun (WGS) entry which is preliminary data.</text>
</comment>
<name>A0AAD5F721_PRUDU</name>